<feature type="compositionally biased region" description="Low complexity" evidence="9">
    <location>
        <begin position="1260"/>
        <end position="1275"/>
    </location>
</feature>
<dbReference type="PRINTS" id="PR00619">
    <property type="entry name" value="GATAZNFINGER"/>
</dbReference>
<feature type="compositionally biased region" description="Polar residues" evidence="9">
    <location>
        <begin position="1163"/>
        <end position="1177"/>
    </location>
</feature>
<feature type="region of interest" description="Disordered" evidence="9">
    <location>
        <begin position="1147"/>
        <end position="1201"/>
    </location>
</feature>
<dbReference type="GO" id="GO:0045944">
    <property type="term" value="P:positive regulation of transcription by RNA polymerase II"/>
    <property type="evidence" value="ECO:0007669"/>
    <property type="project" value="TreeGrafter"/>
</dbReference>
<feature type="region of interest" description="Disordered" evidence="9">
    <location>
        <begin position="666"/>
        <end position="828"/>
    </location>
</feature>
<dbReference type="Pfam" id="PF08550">
    <property type="entry name" value="GATA_AreA"/>
    <property type="match status" value="1"/>
</dbReference>
<feature type="compositionally biased region" description="Low complexity" evidence="9">
    <location>
        <begin position="1147"/>
        <end position="1157"/>
    </location>
</feature>
<dbReference type="InterPro" id="IPR000679">
    <property type="entry name" value="Znf_GATA"/>
</dbReference>
<feature type="region of interest" description="Disordered" evidence="9">
    <location>
        <begin position="574"/>
        <end position="614"/>
    </location>
</feature>
<feature type="compositionally biased region" description="Low complexity" evidence="9">
    <location>
        <begin position="672"/>
        <end position="694"/>
    </location>
</feature>
<evidence type="ECO:0000313" key="12">
    <source>
        <dbReference type="Proteomes" id="UP001342314"/>
    </source>
</evidence>
<feature type="compositionally biased region" description="Polar residues" evidence="9">
    <location>
        <begin position="1305"/>
        <end position="1316"/>
    </location>
</feature>
<feature type="domain" description="GATA-type" evidence="10">
    <location>
        <begin position="1373"/>
        <end position="1426"/>
    </location>
</feature>
<keyword evidence="3 8" id="KW-0863">Zinc-finger</keyword>
<dbReference type="PANTHER" id="PTHR10071">
    <property type="entry name" value="TRANSCRIPTION FACTOR GATA FAMILY MEMBER"/>
    <property type="match status" value="1"/>
</dbReference>
<dbReference type="PROSITE" id="PS50114">
    <property type="entry name" value="GATA_ZN_FINGER_2"/>
    <property type="match status" value="1"/>
</dbReference>
<feature type="compositionally biased region" description="Low complexity" evidence="9">
    <location>
        <begin position="1352"/>
        <end position="1362"/>
    </location>
</feature>
<evidence type="ECO:0000256" key="1">
    <source>
        <dbReference type="ARBA" id="ARBA00004123"/>
    </source>
</evidence>
<sequence>MQAEQGLQADHDFDFAAFVDLSGGADPRSPSSAAPSPPAAAASAATAQQHAPHAQGSHAARTDSTPSASTASGDSPGVSDPTSSPFPLAETALTSASTSPPFPQAGFQYMDPAGGAGKPEGKLHDAYEHFAAAWAAQQQQQAQQTAAAAHFHPDHAAAQQAAAIAAAAAGHPLSIPSSSAVSTPLPVPLGTSFPQSLPPLMQQAHTPVSSSFSSQLPAEWIQAANLASSTYGGAPALALPGFPQLPPVPYPQPQPTFNHLGQLVANPAMDHNLYALHMSLEAQARAMSMAGSLPGSPAGFEQLPVLPPASGPSSPARPAKSTAPKRKGSKSSKAAGSAASGSDSLHQRAMANASQHTSPLPSPGVLPPPDMAAMYGYLTQTHQRPLPPLPPARGDTASASSSAIASPASSSQPGFSGPPPSFPYYASASASSAAPSREESPRASGASAQPPVVDYDFSSLEQDLDRFSSLGGFASAAAAAMASVGPSSATGAGPTTAGSSSGAGRGQSSKPSDVYGIGGYGGSSTPRIEPGQLPSPKVVADVLNDSIFFPHPSSSGSNKASPATSASAGTGYGGGAGSANGASPAAQRSSTTGLSPAAAAGAGDSPLAPSPAGSTIIDEEGAEVLSRKDPIAAQVWRMFHKAKNTMPNGARMENLTWRLMSMTLKKRREDSTGASATGSAAVSAAPSAAPSPGTEEARIQRAMEAALEEQREENEAKEEGRDTVQPLGGPSNGRARGGGRARSDSGSAARREAAASSGRDEDDVEEERGRRRRTKSGNKSASATPESEEDGVSMDWRAMSKSRSRSRAPDMMDWRAQSRSRSRAPDFRVSVAPPTIDATPAVANFSRFFADSGLPSPVHESAPEASNDMPPPPVPSSSHPPVSAADSGPLAIPLPDDNAAALAELATSLGLSPQDQAELFGSATARLDGHSLLDLPSPGGMASPLPLHQQLGSPLGPGLTSPLATSSSQQFSFPVQTQSPDGSGPDPNLAAIESTLNQLISLQTLASPPAGATPVPLPGTSVSAAPSSYTSPAAAKSPLSTSFTASTTPGTSNEQTPQPSTQHSRQSSASGSITGGKGSQAQQQLQQFISGRKAGPSGLSSSASASSSRRVSASSSSPYLNATTLAQSSRPFSFGAAASVAAAAATSTSPPSGLSLARPAHITPQSSQPTTPYSESPVNHFFTGSAPAQPSALVGSPNPPLFGSNTDTTHLLYDYFHAQHNPSPYLPSPYLGQTPLEVFGSAPTSVDPSQLLNHSAAATPYGSPGSSSWGPSPAGDTPGASLSVSPDEYKSMAKPRRPSAARSHSAGQVSTLSKSAPVSRVHSRSNTISLPSTIEEGKALDLSVSDDQPEDGASAGKGKASTSGGGAKKVEADGSPTKCLNCSTTNTPLWRRDAEGRPLCNACGLFRNLHGVDRPANLNTGVIKKRNRNRAPKDGTGKKAGGRAAARRNSAASASGESSSLSRKERAGANAPYPSAAARAQQQQGQE</sequence>
<keyword evidence="2" id="KW-0479">Metal-binding</keyword>
<feature type="region of interest" description="Disordered" evidence="9">
    <location>
        <begin position="1414"/>
        <end position="1487"/>
    </location>
</feature>
<feature type="region of interest" description="Disordered" evidence="9">
    <location>
        <begin position="485"/>
        <end position="535"/>
    </location>
</feature>
<evidence type="ECO:0000256" key="9">
    <source>
        <dbReference type="SAM" id="MobiDB-lite"/>
    </source>
</evidence>
<feature type="compositionally biased region" description="Low complexity" evidence="9">
    <location>
        <begin position="331"/>
        <end position="342"/>
    </location>
</feature>
<feature type="region of interest" description="Disordered" evidence="9">
    <location>
        <begin position="850"/>
        <end position="895"/>
    </location>
</feature>
<comment type="caution">
    <text evidence="11">The sequence shown here is derived from an EMBL/GenBank/DDBJ whole genome shotgun (WGS) entry which is preliminary data.</text>
</comment>
<evidence type="ECO:0000256" key="6">
    <source>
        <dbReference type="ARBA" id="ARBA00023163"/>
    </source>
</evidence>
<feature type="region of interest" description="Disordered" evidence="9">
    <location>
        <begin position="18"/>
        <end position="122"/>
    </location>
</feature>
<feature type="compositionally biased region" description="Basic and acidic residues" evidence="9">
    <location>
        <begin position="713"/>
        <end position="722"/>
    </location>
</feature>
<dbReference type="SMART" id="SM00401">
    <property type="entry name" value="ZnF_GATA"/>
    <property type="match status" value="1"/>
</dbReference>
<keyword evidence="4" id="KW-0862">Zinc</keyword>
<feature type="compositionally biased region" description="Polar residues" evidence="9">
    <location>
        <begin position="1039"/>
        <end position="1072"/>
    </location>
</feature>
<dbReference type="EMBL" id="BQKY01000007">
    <property type="protein sequence ID" value="GJN90815.1"/>
    <property type="molecule type" value="Genomic_DNA"/>
</dbReference>
<dbReference type="GO" id="GO:0000122">
    <property type="term" value="P:negative regulation of transcription by RNA polymerase II"/>
    <property type="evidence" value="ECO:0007669"/>
    <property type="project" value="TreeGrafter"/>
</dbReference>
<evidence type="ECO:0000313" key="11">
    <source>
        <dbReference type="EMBL" id="GJN90815.1"/>
    </source>
</evidence>
<feature type="compositionally biased region" description="Pro residues" evidence="9">
    <location>
        <begin position="360"/>
        <end position="370"/>
    </location>
</feature>
<feature type="compositionally biased region" description="Low complexity" evidence="9">
    <location>
        <begin position="1468"/>
        <end position="1487"/>
    </location>
</feature>
<dbReference type="PROSITE" id="PS00344">
    <property type="entry name" value="GATA_ZN_FINGER_1"/>
    <property type="match status" value="1"/>
</dbReference>
<evidence type="ECO:0000256" key="7">
    <source>
        <dbReference type="ARBA" id="ARBA00023242"/>
    </source>
</evidence>
<feature type="region of interest" description="Disordered" evidence="9">
    <location>
        <begin position="1011"/>
        <end position="1118"/>
    </location>
</feature>
<evidence type="ECO:0000256" key="3">
    <source>
        <dbReference type="ARBA" id="ARBA00022771"/>
    </source>
</evidence>
<protein>
    <recommendedName>
        <fullName evidence="10">GATA-type domain-containing protein</fullName>
    </recommendedName>
</protein>
<keyword evidence="5" id="KW-0805">Transcription regulation</keyword>
<evidence type="ECO:0000256" key="5">
    <source>
        <dbReference type="ARBA" id="ARBA00023015"/>
    </source>
</evidence>
<accession>A0AAV5GE68</accession>
<feature type="compositionally biased region" description="Low complexity" evidence="9">
    <location>
        <begin position="1100"/>
        <end position="1117"/>
    </location>
</feature>
<dbReference type="SUPFAM" id="SSF57716">
    <property type="entry name" value="Glucocorticoid receptor-like (DNA-binding domain)"/>
    <property type="match status" value="1"/>
</dbReference>
<organism evidence="11 12">
    <name type="scientific">Rhodotorula paludigena</name>
    <dbReference type="NCBI Taxonomy" id="86838"/>
    <lineage>
        <taxon>Eukaryota</taxon>
        <taxon>Fungi</taxon>
        <taxon>Dikarya</taxon>
        <taxon>Basidiomycota</taxon>
        <taxon>Pucciniomycotina</taxon>
        <taxon>Microbotryomycetes</taxon>
        <taxon>Sporidiobolales</taxon>
        <taxon>Sporidiobolaceae</taxon>
        <taxon>Rhodotorula</taxon>
    </lineage>
</organism>
<feature type="compositionally biased region" description="Low complexity" evidence="9">
    <location>
        <begin position="1021"/>
        <end position="1038"/>
    </location>
</feature>
<dbReference type="PROSITE" id="PS50330">
    <property type="entry name" value="UIM"/>
    <property type="match status" value="1"/>
</dbReference>
<feature type="compositionally biased region" description="Low complexity" evidence="9">
    <location>
        <begin position="1442"/>
        <end position="1461"/>
    </location>
</feature>
<dbReference type="Proteomes" id="UP001342314">
    <property type="component" value="Unassembled WGS sequence"/>
</dbReference>
<feature type="compositionally biased region" description="Low complexity" evidence="9">
    <location>
        <begin position="397"/>
        <end position="415"/>
    </location>
</feature>
<gene>
    <name evidence="11" type="ORF">Rhopal_003829-T1</name>
</gene>
<feature type="compositionally biased region" description="Polar residues" evidence="9">
    <location>
        <begin position="962"/>
        <end position="981"/>
    </location>
</feature>
<dbReference type="GO" id="GO:0005634">
    <property type="term" value="C:nucleus"/>
    <property type="evidence" value="ECO:0007669"/>
    <property type="project" value="UniProtKB-SubCell"/>
</dbReference>
<reference evidence="11 12" key="1">
    <citation type="submission" date="2021-12" db="EMBL/GenBank/DDBJ databases">
        <title>High titer production of polyol ester of fatty acids by Rhodotorula paludigena BS15 towards product separation-free biomass refinery.</title>
        <authorList>
            <person name="Mano J."/>
            <person name="Ono H."/>
            <person name="Tanaka T."/>
            <person name="Naito K."/>
            <person name="Sushida H."/>
            <person name="Ike M."/>
            <person name="Tokuyasu K."/>
            <person name="Kitaoka M."/>
        </authorList>
    </citation>
    <scope>NUCLEOTIDE SEQUENCE [LARGE SCALE GENOMIC DNA]</scope>
    <source>
        <strain evidence="11 12">BS15</strain>
    </source>
</reference>
<evidence type="ECO:0000256" key="2">
    <source>
        <dbReference type="ARBA" id="ARBA00022723"/>
    </source>
</evidence>
<dbReference type="GO" id="GO:0000981">
    <property type="term" value="F:DNA-binding transcription factor activity, RNA polymerase II-specific"/>
    <property type="evidence" value="ECO:0007669"/>
    <property type="project" value="TreeGrafter"/>
</dbReference>
<feature type="compositionally biased region" description="Polar residues" evidence="9">
    <location>
        <begin position="62"/>
        <end position="73"/>
    </location>
</feature>
<dbReference type="Gene3D" id="3.30.50.10">
    <property type="entry name" value="Erythroid Transcription Factor GATA-1, subunit A"/>
    <property type="match status" value="1"/>
</dbReference>
<dbReference type="InterPro" id="IPR013860">
    <property type="entry name" value="AreA_GATA"/>
</dbReference>
<feature type="compositionally biased region" description="Low complexity" evidence="9">
    <location>
        <begin position="29"/>
        <end position="55"/>
    </location>
</feature>
<dbReference type="GO" id="GO:0008270">
    <property type="term" value="F:zinc ion binding"/>
    <property type="evidence" value="ECO:0007669"/>
    <property type="project" value="UniProtKB-KW"/>
</dbReference>
<name>A0AAV5GE68_9BASI</name>
<dbReference type="GO" id="GO:0000978">
    <property type="term" value="F:RNA polymerase II cis-regulatory region sequence-specific DNA binding"/>
    <property type="evidence" value="ECO:0007669"/>
    <property type="project" value="TreeGrafter"/>
</dbReference>
<evidence type="ECO:0000256" key="8">
    <source>
        <dbReference type="PROSITE-ProRule" id="PRU00094"/>
    </source>
</evidence>
<proteinExistence type="predicted"/>
<dbReference type="CDD" id="cd00202">
    <property type="entry name" value="ZnF_GATA"/>
    <property type="match status" value="1"/>
</dbReference>
<feature type="compositionally biased region" description="Low complexity" evidence="9">
    <location>
        <begin position="485"/>
        <end position="509"/>
    </location>
</feature>
<evidence type="ECO:0000259" key="10">
    <source>
        <dbReference type="PROSITE" id="PS50114"/>
    </source>
</evidence>
<dbReference type="PANTHER" id="PTHR10071:SF281">
    <property type="entry name" value="BOX A-BINDING FACTOR-RELATED"/>
    <property type="match status" value="1"/>
</dbReference>
<dbReference type="Pfam" id="PF00320">
    <property type="entry name" value="GATA"/>
    <property type="match status" value="1"/>
</dbReference>
<keyword evidence="6" id="KW-0804">Transcription</keyword>
<dbReference type="InterPro" id="IPR003903">
    <property type="entry name" value="UIM_dom"/>
</dbReference>
<comment type="subcellular location">
    <subcellularLocation>
        <location evidence="1">Nucleus</location>
    </subcellularLocation>
</comment>
<keyword evidence="12" id="KW-1185">Reference proteome</keyword>
<feature type="compositionally biased region" description="Low complexity" evidence="9">
    <location>
        <begin position="579"/>
        <end position="614"/>
    </location>
</feature>
<feature type="region of interest" description="Disordered" evidence="9">
    <location>
        <begin position="934"/>
        <end position="990"/>
    </location>
</feature>
<feature type="region of interest" description="Disordered" evidence="9">
    <location>
        <begin position="1255"/>
        <end position="1376"/>
    </location>
</feature>
<evidence type="ECO:0000256" key="4">
    <source>
        <dbReference type="ARBA" id="ARBA00022833"/>
    </source>
</evidence>
<feature type="region of interest" description="Disordered" evidence="9">
    <location>
        <begin position="298"/>
        <end position="422"/>
    </location>
</feature>
<dbReference type="InterPro" id="IPR039355">
    <property type="entry name" value="Transcription_factor_GATA"/>
</dbReference>
<dbReference type="InterPro" id="IPR013088">
    <property type="entry name" value="Znf_NHR/GATA"/>
</dbReference>
<keyword evidence="7" id="KW-0539">Nucleus</keyword>